<dbReference type="Gene3D" id="3.50.50.60">
    <property type="entry name" value="FAD/NAD(P)-binding domain"/>
    <property type="match status" value="1"/>
</dbReference>
<dbReference type="GO" id="GO:0004174">
    <property type="term" value="F:electron-transferring-flavoprotein dehydrogenase activity"/>
    <property type="evidence" value="ECO:0007669"/>
    <property type="project" value="UniProtKB-UniRule"/>
</dbReference>
<comment type="cofactor">
    <cofactor evidence="1">
        <name>FAD</name>
        <dbReference type="ChEBI" id="CHEBI:57692"/>
    </cofactor>
</comment>
<dbReference type="Pfam" id="PF13450">
    <property type="entry name" value="NAD_binding_8"/>
    <property type="match status" value="1"/>
</dbReference>
<accession>A0AAW0XQN6</accession>
<dbReference type="GO" id="GO:0051539">
    <property type="term" value="F:4 iron, 4 sulfur cluster binding"/>
    <property type="evidence" value="ECO:0007669"/>
    <property type="project" value="UniProtKB-UniRule"/>
</dbReference>
<keyword evidence="4" id="KW-1185">Reference proteome</keyword>
<keyword evidence="1" id="KW-0408">Iron</keyword>
<dbReference type="EMBL" id="JARKIK010000017">
    <property type="protein sequence ID" value="KAK8746687.1"/>
    <property type="molecule type" value="Genomic_DNA"/>
</dbReference>
<comment type="function">
    <text evidence="1">Accepts electrons from ETF and reduces ubiquinone.</text>
</comment>
<organism evidence="3 4">
    <name type="scientific">Cherax quadricarinatus</name>
    <name type="common">Australian red claw crayfish</name>
    <dbReference type="NCBI Taxonomy" id="27406"/>
    <lineage>
        <taxon>Eukaryota</taxon>
        <taxon>Metazoa</taxon>
        <taxon>Ecdysozoa</taxon>
        <taxon>Arthropoda</taxon>
        <taxon>Crustacea</taxon>
        <taxon>Multicrustacea</taxon>
        <taxon>Malacostraca</taxon>
        <taxon>Eumalacostraca</taxon>
        <taxon>Eucarida</taxon>
        <taxon>Decapoda</taxon>
        <taxon>Pleocyemata</taxon>
        <taxon>Astacidea</taxon>
        <taxon>Parastacoidea</taxon>
        <taxon>Parastacidae</taxon>
        <taxon>Cherax</taxon>
    </lineage>
</organism>
<keyword evidence="1" id="KW-0411">Iron-sulfur</keyword>
<sequence length="107" mass="11762">ETTIMALMVATTLLLRAARPVGDVVKTRRYLGSAAKRITTHYTVIPRETDSRWRDVDMERCADNADVVIVGGGPAGLAASIRLMQLAKDHEKEIRVMLLEKAADIGE</sequence>
<keyword evidence="1" id="KW-0274">FAD</keyword>
<comment type="catalytic activity">
    <reaction evidence="1">
        <text>a ubiquinone + reduced [electron-transfer flavoprotein] = a ubiquinol + oxidized [electron-transfer flavoprotein] + H(+)</text>
        <dbReference type="Rhea" id="RHEA:24052"/>
        <dbReference type="Rhea" id="RHEA-COMP:9565"/>
        <dbReference type="Rhea" id="RHEA-COMP:9566"/>
        <dbReference type="Rhea" id="RHEA-COMP:10685"/>
        <dbReference type="Rhea" id="RHEA-COMP:10686"/>
        <dbReference type="ChEBI" id="CHEBI:15378"/>
        <dbReference type="ChEBI" id="CHEBI:16389"/>
        <dbReference type="ChEBI" id="CHEBI:17976"/>
        <dbReference type="ChEBI" id="CHEBI:57692"/>
        <dbReference type="ChEBI" id="CHEBI:58307"/>
        <dbReference type="EC" id="1.5.5.1"/>
    </reaction>
</comment>
<dbReference type="InterPro" id="IPR040156">
    <property type="entry name" value="ETF-QO"/>
</dbReference>
<dbReference type="EC" id="1.5.5.1" evidence="1"/>
<keyword evidence="1" id="KW-0830">Ubiquinone</keyword>
<dbReference type="PANTHER" id="PTHR10617">
    <property type="entry name" value="ELECTRON TRANSFER FLAVOPROTEIN-UBIQUINONE OXIDOREDUCTASE"/>
    <property type="match status" value="1"/>
</dbReference>
<feature type="chain" id="PRO_5043340141" description="Electron transfer flavoprotein-ubiquinone oxidoreductase" evidence="2">
    <location>
        <begin position="21"/>
        <end position="107"/>
    </location>
</feature>
<keyword evidence="1" id="KW-0479">Metal-binding</keyword>
<protein>
    <recommendedName>
        <fullName evidence="1">Electron transfer flavoprotein-ubiquinone oxidoreductase</fullName>
        <shortName evidence="1">ETF-QO</shortName>
        <ecNumber evidence="1">1.5.5.1</ecNumber>
    </recommendedName>
</protein>
<gene>
    <name evidence="3" type="ORF">OTU49_017137</name>
</gene>
<dbReference type="InterPro" id="IPR036188">
    <property type="entry name" value="FAD/NAD-bd_sf"/>
</dbReference>
<dbReference type="GO" id="GO:0005743">
    <property type="term" value="C:mitochondrial inner membrane"/>
    <property type="evidence" value="ECO:0007669"/>
    <property type="project" value="TreeGrafter"/>
</dbReference>
<comment type="cofactor">
    <cofactor evidence="1">
        <name>[4Fe-4S] cluster</name>
        <dbReference type="ChEBI" id="CHEBI:49883"/>
    </cofactor>
    <text evidence="1">Binds 1 [4Fe-4S] cluster.</text>
</comment>
<keyword evidence="1" id="KW-0560">Oxidoreductase</keyword>
<evidence type="ECO:0000256" key="2">
    <source>
        <dbReference type="SAM" id="SignalP"/>
    </source>
</evidence>
<evidence type="ECO:0000313" key="4">
    <source>
        <dbReference type="Proteomes" id="UP001445076"/>
    </source>
</evidence>
<proteinExistence type="predicted"/>
<dbReference type="SUPFAM" id="SSF51905">
    <property type="entry name" value="FAD/NAD(P)-binding domain"/>
    <property type="match status" value="1"/>
</dbReference>
<keyword evidence="2" id="KW-0732">Signal</keyword>
<dbReference type="AlphaFoldDB" id="A0AAW0XQN6"/>
<keyword evidence="1" id="KW-0285">Flavoprotein</keyword>
<dbReference type="GO" id="GO:0046872">
    <property type="term" value="F:metal ion binding"/>
    <property type="evidence" value="ECO:0007669"/>
    <property type="project" value="UniProtKB-KW"/>
</dbReference>
<feature type="signal peptide" evidence="2">
    <location>
        <begin position="1"/>
        <end position="20"/>
    </location>
</feature>
<evidence type="ECO:0000313" key="3">
    <source>
        <dbReference type="EMBL" id="KAK8746687.1"/>
    </source>
</evidence>
<keyword evidence="1" id="KW-0813">Transport</keyword>
<name>A0AAW0XQN6_CHEQU</name>
<keyword evidence="1" id="KW-0249">Electron transport</keyword>
<comment type="caution">
    <text evidence="3">The sequence shown here is derived from an EMBL/GenBank/DDBJ whole genome shotgun (WGS) entry which is preliminary data.</text>
</comment>
<evidence type="ECO:0000256" key="1">
    <source>
        <dbReference type="RuleBase" id="RU366068"/>
    </source>
</evidence>
<feature type="non-terminal residue" evidence="3">
    <location>
        <position position="1"/>
    </location>
</feature>
<dbReference type="Proteomes" id="UP001445076">
    <property type="component" value="Unassembled WGS sequence"/>
</dbReference>
<reference evidence="3 4" key="1">
    <citation type="journal article" date="2024" name="BMC Genomics">
        <title>Genome assembly of redclaw crayfish (Cherax quadricarinatus) provides insights into its immune adaptation and hypoxia tolerance.</title>
        <authorList>
            <person name="Liu Z."/>
            <person name="Zheng J."/>
            <person name="Li H."/>
            <person name="Fang K."/>
            <person name="Wang S."/>
            <person name="He J."/>
            <person name="Zhou D."/>
            <person name="Weng S."/>
            <person name="Chi M."/>
            <person name="Gu Z."/>
            <person name="He J."/>
            <person name="Li F."/>
            <person name="Wang M."/>
        </authorList>
    </citation>
    <scope>NUCLEOTIDE SEQUENCE [LARGE SCALE GENOMIC DNA]</scope>
    <source>
        <strain evidence="3">ZL_2023a</strain>
    </source>
</reference>
<dbReference type="PANTHER" id="PTHR10617:SF107">
    <property type="entry name" value="ELECTRON TRANSFER FLAVOPROTEIN-UBIQUINONE OXIDOREDUCTASE, MITOCHONDRIAL"/>
    <property type="match status" value="1"/>
</dbReference>